<dbReference type="OrthoDB" id="2924797at2"/>
<comment type="caution">
    <text evidence="1">The sequence shown here is derived from an EMBL/GenBank/DDBJ whole genome shotgun (WGS) entry which is preliminary data.</text>
</comment>
<dbReference type="CDD" id="cd03443">
    <property type="entry name" value="PaaI_thioesterase"/>
    <property type="match status" value="1"/>
</dbReference>
<accession>A0A3M8P970</accession>
<organism evidence="1 2">
    <name type="scientific">Planococcus salinus</name>
    <dbReference type="NCBI Taxonomy" id="1848460"/>
    <lineage>
        <taxon>Bacteria</taxon>
        <taxon>Bacillati</taxon>
        <taxon>Bacillota</taxon>
        <taxon>Bacilli</taxon>
        <taxon>Bacillales</taxon>
        <taxon>Caryophanaceae</taxon>
        <taxon>Planococcus</taxon>
    </lineage>
</organism>
<dbReference type="AlphaFoldDB" id="A0A3M8P970"/>
<protein>
    <submittedName>
        <fullName evidence="1">PaaI family thioesterase</fullName>
    </submittedName>
</protein>
<keyword evidence="2" id="KW-1185">Reference proteome</keyword>
<sequence>MKSQLVVMEPYTFFNYLDMEKWKNADGSYDVIINVQDIHKDESGEIPAGVYYTLLDVATGAAVSEAAKGFGVTIDLHVQTFQQTACEKLICTAYPIQTAENSGSGKGSIVDEEGNLLATGMATFKVVGALE</sequence>
<dbReference type="InterPro" id="IPR029069">
    <property type="entry name" value="HotDog_dom_sf"/>
</dbReference>
<evidence type="ECO:0000313" key="2">
    <source>
        <dbReference type="Proteomes" id="UP000275473"/>
    </source>
</evidence>
<gene>
    <name evidence="1" type="ORF">EEX84_06150</name>
</gene>
<dbReference type="Proteomes" id="UP000275473">
    <property type="component" value="Unassembled WGS sequence"/>
</dbReference>
<dbReference type="Gene3D" id="3.10.129.10">
    <property type="entry name" value="Hotdog Thioesterase"/>
    <property type="match status" value="1"/>
</dbReference>
<name>A0A3M8P970_9BACL</name>
<evidence type="ECO:0000313" key="1">
    <source>
        <dbReference type="EMBL" id="RNF40217.1"/>
    </source>
</evidence>
<proteinExistence type="predicted"/>
<reference evidence="1 2" key="1">
    <citation type="journal article" date="2018" name="Int. J. Syst. Evol. Microbiol.">
        <title>Planococcus salinus sp. nov., a moderately halophilic bacterium isolated from a saline-alkali soil.</title>
        <authorList>
            <person name="Gan L."/>
        </authorList>
    </citation>
    <scope>NUCLEOTIDE SEQUENCE [LARGE SCALE GENOMIC DNA]</scope>
    <source>
        <strain evidence="1 2">LCB217</strain>
    </source>
</reference>
<dbReference type="SUPFAM" id="SSF54637">
    <property type="entry name" value="Thioesterase/thiol ester dehydrase-isomerase"/>
    <property type="match status" value="1"/>
</dbReference>
<dbReference type="EMBL" id="RIAX01000003">
    <property type="protein sequence ID" value="RNF40217.1"/>
    <property type="molecule type" value="Genomic_DNA"/>
</dbReference>
<dbReference type="RefSeq" id="WP_123164726.1">
    <property type="nucleotide sequence ID" value="NZ_RIAX01000003.1"/>
</dbReference>